<name>A0ABD3TBX9_9LAMI</name>
<dbReference type="AlphaFoldDB" id="A0ABD3TBX9"/>
<dbReference type="EMBL" id="JBJXBP010000004">
    <property type="protein sequence ID" value="KAL3834497.1"/>
    <property type="molecule type" value="Genomic_DNA"/>
</dbReference>
<reference evidence="1 2" key="1">
    <citation type="submission" date="2024-12" db="EMBL/GenBank/DDBJ databases">
        <title>The unique morphological basis and parallel evolutionary history of personate flowers in Penstemon.</title>
        <authorList>
            <person name="Depatie T.H."/>
            <person name="Wessinger C.A."/>
        </authorList>
    </citation>
    <scope>NUCLEOTIDE SEQUENCE [LARGE SCALE GENOMIC DNA]</scope>
    <source>
        <strain evidence="1">WTNN_2</strain>
        <tissue evidence="1">Leaf</tissue>
    </source>
</reference>
<evidence type="ECO:0000313" key="1">
    <source>
        <dbReference type="EMBL" id="KAL3834497.1"/>
    </source>
</evidence>
<gene>
    <name evidence="1" type="ORF">ACJIZ3_009233</name>
</gene>
<evidence type="ECO:0000313" key="2">
    <source>
        <dbReference type="Proteomes" id="UP001634393"/>
    </source>
</evidence>
<keyword evidence="2" id="KW-1185">Reference proteome</keyword>
<organism evidence="1 2">
    <name type="scientific">Penstemon smallii</name>
    <dbReference type="NCBI Taxonomy" id="265156"/>
    <lineage>
        <taxon>Eukaryota</taxon>
        <taxon>Viridiplantae</taxon>
        <taxon>Streptophyta</taxon>
        <taxon>Embryophyta</taxon>
        <taxon>Tracheophyta</taxon>
        <taxon>Spermatophyta</taxon>
        <taxon>Magnoliopsida</taxon>
        <taxon>eudicotyledons</taxon>
        <taxon>Gunneridae</taxon>
        <taxon>Pentapetalae</taxon>
        <taxon>asterids</taxon>
        <taxon>lamiids</taxon>
        <taxon>Lamiales</taxon>
        <taxon>Plantaginaceae</taxon>
        <taxon>Cheloneae</taxon>
        <taxon>Penstemon</taxon>
    </lineage>
</organism>
<dbReference type="InterPro" id="IPR045277">
    <property type="entry name" value="DRE1A-I"/>
</dbReference>
<proteinExistence type="predicted"/>
<dbReference type="PANTHER" id="PTHR31839:SF2">
    <property type="entry name" value="DEHYDRATION-RESPONSIVE ELEMENT-BINDING PROTEIN 1D"/>
    <property type="match status" value="1"/>
</dbReference>
<dbReference type="PANTHER" id="PTHR31839">
    <property type="entry name" value="DEHYDRATION-RESPONSIVE ELEMENT-BINDING PROTEIN 1D"/>
    <property type="match status" value="1"/>
</dbReference>
<protein>
    <submittedName>
        <fullName evidence="1">Uncharacterized protein</fullName>
    </submittedName>
</protein>
<accession>A0ABD3TBX9</accession>
<dbReference type="Proteomes" id="UP001634393">
    <property type="component" value="Unassembled WGS sequence"/>
</dbReference>
<comment type="caution">
    <text evidence="1">The sequence shown here is derived from an EMBL/GenBank/DDBJ whole genome shotgun (WGS) entry which is preliminary data.</text>
</comment>
<sequence>MAARAHDVAAIALRAWRLPIPASLDVKDIKKAAVEAAEAFRMRALESGEGTATSYVEYLENVITTIEAGVESPENALFMYDEEEALMFGMHGLLGNMAEGLMLPPPHQFSYDVEMDADMCLWSFN</sequence>